<dbReference type="Pfam" id="PF12728">
    <property type="entry name" value="HTH_17"/>
    <property type="match status" value="1"/>
</dbReference>
<keyword evidence="2" id="KW-0614">Plasmid</keyword>
<proteinExistence type="predicted"/>
<geneLocation type="plasmid" evidence="2 3">
    <name>pMRAD08</name>
</geneLocation>
<reference evidence="2 3" key="1">
    <citation type="submission" date="2008-03" db="EMBL/GenBank/DDBJ databases">
        <title>Complete sequence of plasmid8 of Methylobacterium radiotolerans JCM 2831.</title>
        <authorList>
            <consortium name="US DOE Joint Genome Institute"/>
            <person name="Copeland A."/>
            <person name="Lucas S."/>
            <person name="Lapidus A."/>
            <person name="Glavina del Rio T."/>
            <person name="Dalin E."/>
            <person name="Tice H."/>
            <person name="Bruce D."/>
            <person name="Goodwin L."/>
            <person name="Pitluck S."/>
            <person name="Kiss H."/>
            <person name="Brettin T."/>
            <person name="Detter J.C."/>
            <person name="Han C."/>
            <person name="Kuske C.R."/>
            <person name="Schmutz J."/>
            <person name="Larimer F."/>
            <person name="Land M."/>
            <person name="Hauser L."/>
            <person name="Kyrpides N."/>
            <person name="Mikhailova N."/>
            <person name="Marx C.J."/>
            <person name="Richardson P."/>
        </authorList>
    </citation>
    <scope>NUCLEOTIDE SEQUENCE [LARGE SCALE GENOMIC DNA]</scope>
    <source>
        <strain evidence="3">ATCC 27329 / DSM 1819 / JCM 2831 / NBRC 15690 / NCIMB 10815 / 0-1</strain>
        <plasmid evidence="3">Plasmid pMRAD08</plasmid>
    </source>
</reference>
<dbReference type="KEGG" id="mrd:Mrad2831_6523"/>
<dbReference type="GeneID" id="6141873"/>
<dbReference type="Proteomes" id="UP000006589">
    <property type="component" value="Plasmid pMRAD08"/>
</dbReference>
<evidence type="ECO:0000313" key="2">
    <source>
        <dbReference type="EMBL" id="ACB28435.1"/>
    </source>
</evidence>
<sequence length="69" mass="7609">MSAEPRPVLLVAEVLEILPIERSALYRLFRSGKLPCRKLGGRTVVRRVDLEAFLAELPAADFTKSEAAA</sequence>
<protein>
    <submittedName>
        <fullName evidence="2">Prophage CP4-57 regulatory</fullName>
    </submittedName>
</protein>
<dbReference type="InterPro" id="IPR041657">
    <property type="entry name" value="HTH_17"/>
</dbReference>
<dbReference type="AlphaFoldDB" id="B1MAB0"/>
<evidence type="ECO:0000259" key="1">
    <source>
        <dbReference type="Pfam" id="PF12728"/>
    </source>
</evidence>
<dbReference type="EMBL" id="CP001009">
    <property type="protein sequence ID" value="ACB28435.1"/>
    <property type="molecule type" value="Genomic_DNA"/>
</dbReference>
<evidence type="ECO:0000313" key="3">
    <source>
        <dbReference type="Proteomes" id="UP000006589"/>
    </source>
</evidence>
<dbReference type="OrthoDB" id="7867776at2"/>
<dbReference type="HOGENOM" id="CLU_2771192_0_0_5"/>
<dbReference type="PATRIC" id="fig|426355.14.peg.5827"/>
<name>B1MAB0_METRJ</name>
<dbReference type="RefSeq" id="WP_012327501.1">
    <property type="nucleotide sequence ID" value="NC_010507.1"/>
</dbReference>
<gene>
    <name evidence="2" type="ordered locus">Mrad2831_6523</name>
</gene>
<organism evidence="2 3">
    <name type="scientific">Methylobacterium radiotolerans (strain ATCC 27329 / DSM 1819 / JCM 2831 / NBRC 15690 / NCIMB 10815 / 0-1)</name>
    <dbReference type="NCBI Taxonomy" id="426355"/>
    <lineage>
        <taxon>Bacteria</taxon>
        <taxon>Pseudomonadati</taxon>
        <taxon>Pseudomonadota</taxon>
        <taxon>Alphaproteobacteria</taxon>
        <taxon>Hyphomicrobiales</taxon>
        <taxon>Methylobacteriaceae</taxon>
        <taxon>Methylobacterium</taxon>
    </lineage>
</organism>
<accession>B1MAB0</accession>
<feature type="domain" description="Helix-turn-helix" evidence="1">
    <location>
        <begin position="11"/>
        <end position="56"/>
    </location>
</feature>